<dbReference type="Pfam" id="PF13537">
    <property type="entry name" value="GATase_7"/>
    <property type="match status" value="1"/>
</dbReference>
<keyword evidence="3" id="KW-0315">Glutamine amidotransferase</keyword>
<dbReference type="InterPro" id="IPR029055">
    <property type="entry name" value="Ntn_hydrolases_N"/>
</dbReference>
<dbReference type="PANTHER" id="PTHR45937">
    <property type="entry name" value="ASPARAGINE SYNTHETASE DOMAIN-CONTAINING PROTEIN 1"/>
    <property type="match status" value="1"/>
</dbReference>
<dbReference type="InterPro" id="IPR017932">
    <property type="entry name" value="GATase_2_dom"/>
</dbReference>
<dbReference type="InterPro" id="IPR014729">
    <property type="entry name" value="Rossmann-like_a/b/a_fold"/>
</dbReference>
<dbReference type="Proteomes" id="UP000521872">
    <property type="component" value="Unassembled WGS sequence"/>
</dbReference>
<protein>
    <recommendedName>
        <fullName evidence="4">Glutamine amidotransferase type-2 domain-containing protein</fullName>
    </recommendedName>
</protein>
<name>A0A8H4R7U2_9AGAR</name>
<dbReference type="InterPro" id="IPR051857">
    <property type="entry name" value="Asn_synthetase_domain"/>
</dbReference>
<dbReference type="Gene3D" id="3.60.20.10">
    <property type="entry name" value="Glutamine Phosphoribosylpyrophosphate, subunit 1, domain 1"/>
    <property type="match status" value="1"/>
</dbReference>
<evidence type="ECO:0000259" key="4">
    <source>
        <dbReference type="PROSITE" id="PS51278"/>
    </source>
</evidence>
<organism evidence="5 6">
    <name type="scientific">Agrocybe pediades</name>
    <dbReference type="NCBI Taxonomy" id="84607"/>
    <lineage>
        <taxon>Eukaryota</taxon>
        <taxon>Fungi</taxon>
        <taxon>Dikarya</taxon>
        <taxon>Basidiomycota</taxon>
        <taxon>Agaricomycotina</taxon>
        <taxon>Agaricomycetes</taxon>
        <taxon>Agaricomycetidae</taxon>
        <taxon>Agaricales</taxon>
        <taxon>Agaricineae</taxon>
        <taxon>Strophariaceae</taxon>
        <taxon>Agrocybe</taxon>
    </lineage>
</organism>
<dbReference type="GO" id="GO:0006529">
    <property type="term" value="P:asparagine biosynthetic process"/>
    <property type="evidence" value="ECO:0007669"/>
    <property type="project" value="UniProtKB-KW"/>
</dbReference>
<evidence type="ECO:0000313" key="5">
    <source>
        <dbReference type="EMBL" id="KAF4623755.1"/>
    </source>
</evidence>
<dbReference type="InterPro" id="IPR001962">
    <property type="entry name" value="Asn_synthase"/>
</dbReference>
<dbReference type="EMBL" id="JAACJL010000001">
    <property type="protein sequence ID" value="KAF4623755.1"/>
    <property type="molecule type" value="Genomic_DNA"/>
</dbReference>
<sequence>MCGIFVSALHSDANDSVQKVFNNLSEALRRVNCHRGPDAQSSRLLSFPNAQTTLNVDFYSSELRLRGDEPVVQPHFADDNILCWNGEIFEGLEVIVISPHENDGSKLFSALCAAETSNGVRDIFSTIEGPYAFVFYHARTQLLYYARDPLGRRSLLVHTPTSNCPYFLLSSVSAGADEAYELSELSTDYIYCLDLKAWQPSFEVGASFNRCLTTLNRSPTATGDLHVFAEPAKVNTELPPDTIPQLESLETIPEHLVKTVDDLIYHLDRSVFLRVKDIPQRCKAGKKARLAVLFSGGIDSTVITYLAHGHIPLDEPIDLLNVAFENPRKIRIQTEGNVGGVSKRALKNRAQNQDLKQTPKKTSYLVPDRVTGMTEVEELRRLCPGRTWNFVEVNVPYEECQSARPIVESLMHPGRTVMDLSLALALYFASRGIGQIRKDADSEPEPYTSEARVLLNGLGSDELLGGYGRHRTVYNTGGWEGVIKEVLKLITCPWKSRKLIVNSKSFSKKSIAYRLEI</sequence>
<feature type="domain" description="Glutamine amidotransferase type-2" evidence="4">
    <location>
        <begin position="2"/>
        <end position="196"/>
    </location>
</feature>
<reference evidence="5 6" key="1">
    <citation type="submission" date="2019-12" db="EMBL/GenBank/DDBJ databases">
        <authorList>
            <person name="Floudas D."/>
            <person name="Bentzer J."/>
            <person name="Ahren D."/>
            <person name="Johansson T."/>
            <person name="Persson P."/>
            <person name="Tunlid A."/>
        </authorList>
    </citation>
    <scope>NUCLEOTIDE SEQUENCE [LARGE SCALE GENOMIC DNA]</scope>
    <source>
        <strain evidence="5 6">CBS 102.39</strain>
    </source>
</reference>
<dbReference type="Gene3D" id="3.40.50.620">
    <property type="entry name" value="HUPs"/>
    <property type="match status" value="1"/>
</dbReference>
<evidence type="ECO:0000256" key="1">
    <source>
        <dbReference type="ARBA" id="ARBA00022605"/>
    </source>
</evidence>
<keyword evidence="1" id="KW-0028">Amino-acid biosynthesis</keyword>
<dbReference type="PROSITE" id="PS51278">
    <property type="entry name" value="GATASE_TYPE_2"/>
    <property type="match status" value="1"/>
</dbReference>
<dbReference type="SUPFAM" id="SSF56235">
    <property type="entry name" value="N-terminal nucleophile aminohydrolases (Ntn hydrolases)"/>
    <property type="match status" value="1"/>
</dbReference>
<accession>A0A8H4R7U2</accession>
<gene>
    <name evidence="5" type="ORF">D9613_001987</name>
</gene>
<dbReference type="PANTHER" id="PTHR45937:SF1">
    <property type="entry name" value="ASPARAGINE SYNTHETASE DOMAIN-CONTAINING PROTEIN 1"/>
    <property type="match status" value="1"/>
</dbReference>
<comment type="caution">
    <text evidence="5">The sequence shown here is derived from an EMBL/GenBank/DDBJ whole genome shotgun (WGS) entry which is preliminary data.</text>
</comment>
<evidence type="ECO:0000313" key="6">
    <source>
        <dbReference type="Proteomes" id="UP000521872"/>
    </source>
</evidence>
<evidence type="ECO:0000256" key="3">
    <source>
        <dbReference type="ARBA" id="ARBA00022962"/>
    </source>
</evidence>
<proteinExistence type="predicted"/>
<keyword evidence="2" id="KW-0061">Asparagine biosynthesis</keyword>
<dbReference type="SUPFAM" id="SSF52402">
    <property type="entry name" value="Adenine nucleotide alpha hydrolases-like"/>
    <property type="match status" value="1"/>
</dbReference>
<dbReference type="GO" id="GO:0004066">
    <property type="term" value="F:asparagine synthase (glutamine-hydrolyzing) activity"/>
    <property type="evidence" value="ECO:0007669"/>
    <property type="project" value="InterPro"/>
</dbReference>
<keyword evidence="6" id="KW-1185">Reference proteome</keyword>
<dbReference type="AlphaFoldDB" id="A0A8H4R7U2"/>
<dbReference type="CDD" id="cd01991">
    <property type="entry name" value="Asn_synthase_B_C"/>
    <property type="match status" value="1"/>
</dbReference>
<evidence type="ECO:0000256" key="2">
    <source>
        <dbReference type="ARBA" id="ARBA00022888"/>
    </source>
</evidence>